<feature type="transmembrane region" description="Helical" evidence="7">
    <location>
        <begin position="96"/>
        <end position="113"/>
    </location>
</feature>
<evidence type="ECO:0000256" key="6">
    <source>
        <dbReference type="ARBA" id="ARBA00023136"/>
    </source>
</evidence>
<keyword evidence="6 7" id="KW-0472">Membrane</keyword>
<comment type="caution">
    <text evidence="9">The sequence shown here is derived from an EMBL/GenBank/DDBJ whole genome shotgun (WGS) entry which is preliminary data.</text>
</comment>
<gene>
    <name evidence="9" type="ORF">GHK86_06015</name>
</gene>
<dbReference type="EMBL" id="WJHE01000262">
    <property type="protein sequence ID" value="MST32277.1"/>
    <property type="molecule type" value="Genomic_DNA"/>
</dbReference>
<keyword evidence="5 7" id="KW-1133">Transmembrane helix</keyword>
<dbReference type="PANTHER" id="PTHR40074">
    <property type="entry name" value="O-ACETYLTRANSFERASE WECH"/>
    <property type="match status" value="1"/>
</dbReference>
<dbReference type="Proteomes" id="UP000437736">
    <property type="component" value="Unassembled WGS sequence"/>
</dbReference>
<dbReference type="Pfam" id="PF01757">
    <property type="entry name" value="Acyl_transf_3"/>
    <property type="match status" value="1"/>
</dbReference>
<name>A0ABW9QSI8_9ACTN</name>
<feature type="transmembrane region" description="Helical" evidence="7">
    <location>
        <begin position="6"/>
        <end position="22"/>
    </location>
</feature>
<dbReference type="PANTHER" id="PTHR40074:SF2">
    <property type="entry name" value="O-ACETYLTRANSFERASE WECH"/>
    <property type="match status" value="1"/>
</dbReference>
<keyword evidence="3" id="KW-1003">Cell membrane</keyword>
<keyword evidence="10" id="KW-1185">Reference proteome</keyword>
<evidence type="ECO:0000256" key="3">
    <source>
        <dbReference type="ARBA" id="ARBA00022475"/>
    </source>
</evidence>
<evidence type="ECO:0000256" key="5">
    <source>
        <dbReference type="ARBA" id="ARBA00022989"/>
    </source>
</evidence>
<evidence type="ECO:0000256" key="4">
    <source>
        <dbReference type="ARBA" id="ARBA00022692"/>
    </source>
</evidence>
<feature type="domain" description="Acyltransferase 3" evidence="8">
    <location>
        <begin position="1"/>
        <end position="223"/>
    </location>
</feature>
<evidence type="ECO:0000259" key="8">
    <source>
        <dbReference type="Pfam" id="PF01757"/>
    </source>
</evidence>
<evidence type="ECO:0000256" key="2">
    <source>
        <dbReference type="ARBA" id="ARBA00007400"/>
    </source>
</evidence>
<dbReference type="GO" id="GO:0016746">
    <property type="term" value="F:acyltransferase activity"/>
    <property type="evidence" value="ECO:0007669"/>
    <property type="project" value="UniProtKB-KW"/>
</dbReference>
<feature type="transmembrane region" description="Helical" evidence="7">
    <location>
        <begin position="174"/>
        <end position="194"/>
    </location>
</feature>
<protein>
    <submittedName>
        <fullName evidence="9">Acyltransferase family protein</fullName>
    </submittedName>
</protein>
<feature type="non-terminal residue" evidence="9">
    <location>
        <position position="1"/>
    </location>
</feature>
<evidence type="ECO:0000313" key="10">
    <source>
        <dbReference type="Proteomes" id="UP000437736"/>
    </source>
</evidence>
<organism evidence="9 10">
    <name type="scientific">Acidiferrimicrobium australe</name>
    <dbReference type="NCBI Taxonomy" id="2664430"/>
    <lineage>
        <taxon>Bacteria</taxon>
        <taxon>Bacillati</taxon>
        <taxon>Actinomycetota</taxon>
        <taxon>Acidimicrobiia</taxon>
        <taxon>Acidimicrobiales</taxon>
        <taxon>Acidimicrobiaceae</taxon>
        <taxon>Acidiferrimicrobium</taxon>
    </lineage>
</organism>
<feature type="transmembrane region" description="Helical" evidence="7">
    <location>
        <begin position="133"/>
        <end position="153"/>
    </location>
</feature>
<keyword evidence="4 7" id="KW-0812">Transmembrane</keyword>
<evidence type="ECO:0000256" key="1">
    <source>
        <dbReference type="ARBA" id="ARBA00004651"/>
    </source>
</evidence>
<dbReference type="InterPro" id="IPR002656">
    <property type="entry name" value="Acyl_transf_3_dom"/>
</dbReference>
<feature type="transmembrane region" description="Helical" evidence="7">
    <location>
        <begin position="31"/>
        <end position="50"/>
    </location>
</feature>
<comment type="subcellular location">
    <subcellularLocation>
        <location evidence="1">Cell membrane</location>
        <topology evidence="1">Multi-pass membrane protein</topology>
    </subcellularLocation>
</comment>
<feature type="transmembrane region" description="Helical" evidence="7">
    <location>
        <begin position="70"/>
        <end position="89"/>
    </location>
</feature>
<keyword evidence="9" id="KW-0808">Transferase</keyword>
<feature type="transmembrane region" description="Helical" evidence="7">
    <location>
        <begin position="206"/>
        <end position="226"/>
    </location>
</feature>
<sequence>LYFLLLTFQLYLVFPPLMRWLTAHPRSHRPLVLAAFAFQLAFTGAIHYRWDPPVLGIWLTHAGSWLPSYVLYIVGGLVAALHFDAVTGWVRTHGRLIAVALVASVALAEVSYVCDLRYLGFSPIHAGGVFQPTVTIEAVTSTLALYALGLWVIDRVADRGRRFLERSADASFGVYLAHPLLVGGILDLAAVTGLDAAVGRLPGGAVEALAVFALVPFVYAVTFTVITRIRRTPASLWLTGRRAPHPARADLTAATASPPVV</sequence>
<keyword evidence="9" id="KW-0012">Acyltransferase</keyword>
<proteinExistence type="inferred from homology"/>
<comment type="similarity">
    <text evidence="2">Belongs to the acyltransferase 3 family.</text>
</comment>
<evidence type="ECO:0000256" key="7">
    <source>
        <dbReference type="SAM" id="Phobius"/>
    </source>
</evidence>
<accession>A0ABW9QSI8</accession>
<reference evidence="9 10" key="1">
    <citation type="submission" date="2019-11" db="EMBL/GenBank/DDBJ databases">
        <title>Acidiferrimicrobium australis gen. nov., sp. nov., an acidophilic and obligately heterotrophic, member of the Actinobacteria that catalyses dissimilatory oxido- reduction of iron isolated from metal-rich acidic water in Chile.</title>
        <authorList>
            <person name="Gonzalez D."/>
            <person name="Huber K."/>
            <person name="Hedrich S."/>
            <person name="Rojas-Villalobos C."/>
            <person name="Quatrini R."/>
            <person name="Dinamarca M.A."/>
            <person name="Schwarz A."/>
            <person name="Canales C."/>
            <person name="Nancucheo I."/>
        </authorList>
    </citation>
    <scope>NUCLEOTIDE SEQUENCE [LARGE SCALE GENOMIC DNA]</scope>
    <source>
        <strain evidence="9 10">USS-CCA1</strain>
    </source>
</reference>
<evidence type="ECO:0000313" key="9">
    <source>
        <dbReference type="EMBL" id="MST32277.1"/>
    </source>
</evidence>